<gene>
    <name evidence="4" type="primary">LOC109013824</name>
</gene>
<protein>
    <submittedName>
        <fullName evidence="4">RPM1-interacting protein 4-like</fullName>
    </submittedName>
</protein>
<feature type="domain" description="RIN4 pathogenic type III effector avirulence factor Avr cleavage site" evidence="2">
    <location>
        <begin position="4"/>
        <end position="32"/>
    </location>
</feature>
<dbReference type="RefSeq" id="XP_035547329.1">
    <property type="nucleotide sequence ID" value="XM_035691436.1"/>
</dbReference>
<evidence type="ECO:0000313" key="4">
    <source>
        <dbReference type="RefSeq" id="XP_035547329.1"/>
    </source>
</evidence>
<evidence type="ECO:0000313" key="3">
    <source>
        <dbReference type="Proteomes" id="UP000235220"/>
    </source>
</evidence>
<keyword evidence="3" id="KW-1185">Reference proteome</keyword>
<dbReference type="Pfam" id="PF05627">
    <property type="entry name" value="AvrRpt-cleavage"/>
    <property type="match status" value="2"/>
</dbReference>
<feature type="compositionally biased region" description="Basic and acidic residues" evidence="1">
    <location>
        <begin position="140"/>
        <end position="154"/>
    </location>
</feature>
<dbReference type="AlphaFoldDB" id="A0A6P9EIK4"/>
<feature type="compositionally biased region" description="Basic and acidic residues" evidence="1">
    <location>
        <begin position="83"/>
        <end position="108"/>
    </location>
</feature>
<reference evidence="4" key="1">
    <citation type="submission" date="2025-08" db="UniProtKB">
        <authorList>
            <consortium name="RefSeq"/>
        </authorList>
    </citation>
    <scope>IDENTIFICATION</scope>
    <source>
        <tissue evidence="4">Leaves</tissue>
    </source>
</reference>
<dbReference type="GeneID" id="109013824"/>
<name>A0A6P9EIK4_JUGRE</name>
<evidence type="ECO:0000259" key="2">
    <source>
        <dbReference type="Pfam" id="PF05627"/>
    </source>
</evidence>
<dbReference type="PANTHER" id="PTHR33159">
    <property type="entry name" value="RPM1-INTERACTING PROTEIN 4 (RIN4) FAMILY PROTEIN"/>
    <property type="match status" value="1"/>
</dbReference>
<feature type="compositionally biased region" description="Polar residues" evidence="1">
    <location>
        <begin position="169"/>
        <end position="184"/>
    </location>
</feature>
<dbReference type="OrthoDB" id="1109067at2759"/>
<dbReference type="GO" id="GO:0005886">
    <property type="term" value="C:plasma membrane"/>
    <property type="evidence" value="ECO:0000318"/>
    <property type="project" value="GO_Central"/>
</dbReference>
<feature type="compositionally biased region" description="Polar residues" evidence="1">
    <location>
        <begin position="51"/>
        <end position="61"/>
    </location>
</feature>
<proteinExistence type="predicted"/>
<dbReference type="PANTHER" id="PTHR33159:SF6">
    <property type="entry name" value="RPM1-INTERACTING PROTEIN 4"/>
    <property type="match status" value="1"/>
</dbReference>
<accession>A0A6P9EIK4</accession>
<dbReference type="FunCoup" id="A0A6P9EIK4">
    <property type="interactions" value="2247"/>
</dbReference>
<dbReference type="Gramene" id="Jr07_05070_p1">
    <property type="protein sequence ID" value="cds.Jr07_05070_p1"/>
    <property type="gene ID" value="Jr07_05070"/>
</dbReference>
<sequence length="272" mass="29979">MTQRSQVPKFGDWESEENVPYTAYFEKARKGRGTKMINPNDPKDNPDLLSDHSSSAQQGPTSRARAEPELEEAVIRPGTGRSTTHEPRSREDGDLRQFTDSPARHEHSGSGASSESSGHQRHGGRRVSSGETHRRPARFSGDHQGSEYSVDRSPLRQARVPAARDGGVNSHSSEGKTSYDSSHGTAGRNRMKSETRGDETPEKGAAVPKFGEWDENNPASADGFTHIFNKVREERQIGVGRVPGPPETHHNNTRNQDADDNAKCSCFPWGRK</sequence>
<dbReference type="InterPro" id="IPR040387">
    <property type="entry name" value="RIN4/NOI4"/>
</dbReference>
<dbReference type="Proteomes" id="UP000235220">
    <property type="component" value="Chromosome 7"/>
</dbReference>
<feature type="compositionally biased region" description="Basic and acidic residues" evidence="1">
    <location>
        <begin position="191"/>
        <end position="202"/>
    </location>
</feature>
<feature type="domain" description="RIN4 pathogenic type III effector avirulence factor Avr cleavage site" evidence="2">
    <location>
        <begin position="202"/>
        <end position="236"/>
    </location>
</feature>
<dbReference type="KEGG" id="jre:109013824"/>
<evidence type="ECO:0000256" key="1">
    <source>
        <dbReference type="SAM" id="MobiDB-lite"/>
    </source>
</evidence>
<feature type="region of interest" description="Disordered" evidence="1">
    <location>
        <begin position="1"/>
        <end position="20"/>
    </location>
</feature>
<organism evidence="3 4">
    <name type="scientific">Juglans regia</name>
    <name type="common">English walnut</name>
    <dbReference type="NCBI Taxonomy" id="51240"/>
    <lineage>
        <taxon>Eukaryota</taxon>
        <taxon>Viridiplantae</taxon>
        <taxon>Streptophyta</taxon>
        <taxon>Embryophyta</taxon>
        <taxon>Tracheophyta</taxon>
        <taxon>Spermatophyta</taxon>
        <taxon>Magnoliopsida</taxon>
        <taxon>eudicotyledons</taxon>
        <taxon>Gunneridae</taxon>
        <taxon>Pentapetalae</taxon>
        <taxon>rosids</taxon>
        <taxon>fabids</taxon>
        <taxon>Fagales</taxon>
        <taxon>Juglandaceae</taxon>
        <taxon>Juglans</taxon>
    </lineage>
</organism>
<feature type="region of interest" description="Disordered" evidence="1">
    <location>
        <begin position="29"/>
        <end position="222"/>
    </location>
</feature>
<feature type="compositionally biased region" description="Basic and acidic residues" evidence="1">
    <location>
        <begin position="41"/>
        <end position="50"/>
    </location>
</feature>
<feature type="region of interest" description="Disordered" evidence="1">
    <location>
        <begin position="234"/>
        <end position="262"/>
    </location>
</feature>
<dbReference type="InterPro" id="IPR008700">
    <property type="entry name" value="TypeIII_avirulence_cleave"/>
</dbReference>